<protein>
    <submittedName>
        <fullName evidence="1">Uncharacterized protein</fullName>
    </submittedName>
</protein>
<comment type="caution">
    <text evidence="1">The sequence shown here is derived from an EMBL/GenBank/DDBJ whole genome shotgun (WGS) entry which is preliminary data.</text>
</comment>
<evidence type="ECO:0000313" key="1">
    <source>
        <dbReference type="EMBL" id="RDC60104.1"/>
    </source>
</evidence>
<proteinExistence type="predicted"/>
<accession>A0A369Q5V9</accession>
<organism evidence="1 2">
    <name type="scientific">Alteripontixanthobacter maritimus</name>
    <dbReference type="NCBI Taxonomy" id="2161824"/>
    <lineage>
        <taxon>Bacteria</taxon>
        <taxon>Pseudomonadati</taxon>
        <taxon>Pseudomonadota</taxon>
        <taxon>Alphaproteobacteria</taxon>
        <taxon>Sphingomonadales</taxon>
        <taxon>Erythrobacteraceae</taxon>
        <taxon>Alteripontixanthobacter</taxon>
    </lineage>
</organism>
<dbReference type="AlphaFoldDB" id="A0A369Q5V9"/>
<gene>
    <name evidence="1" type="ORF">HME9302_01303</name>
</gene>
<dbReference type="Proteomes" id="UP000253727">
    <property type="component" value="Unassembled WGS sequence"/>
</dbReference>
<name>A0A369Q5V9_9SPHN</name>
<reference evidence="1 2" key="1">
    <citation type="submission" date="2018-04" db="EMBL/GenBank/DDBJ databases">
        <title>Altererythrobacter sp. HME9302 genome sequencing and assembly.</title>
        <authorList>
            <person name="Kang H."/>
            <person name="Kim H."/>
            <person name="Joh K."/>
        </authorList>
    </citation>
    <scope>NUCLEOTIDE SEQUENCE [LARGE SCALE GENOMIC DNA]</scope>
    <source>
        <strain evidence="1 2">HME9302</strain>
    </source>
</reference>
<keyword evidence="2" id="KW-1185">Reference proteome</keyword>
<sequence length="33" mass="3462">MGRNMRPAPGFAKGVTLLSPYSSTLVIPAKAET</sequence>
<evidence type="ECO:0000313" key="2">
    <source>
        <dbReference type="Proteomes" id="UP000253727"/>
    </source>
</evidence>
<dbReference type="EMBL" id="QBKA01000002">
    <property type="protein sequence ID" value="RDC60104.1"/>
    <property type="molecule type" value="Genomic_DNA"/>
</dbReference>